<dbReference type="InterPro" id="IPR053136">
    <property type="entry name" value="UTP_pyrophosphatase-like"/>
</dbReference>
<evidence type="ECO:0000313" key="3">
    <source>
        <dbReference type="Proteomes" id="UP000002026"/>
    </source>
</evidence>
<dbReference type="KEGG" id="shi:Shel_07420"/>
<evidence type="ECO:0000259" key="1">
    <source>
        <dbReference type="Pfam" id="PF01863"/>
    </source>
</evidence>
<keyword evidence="2" id="KW-0378">Hydrolase</keyword>
<dbReference type="AlphaFoldDB" id="C7N4G4"/>
<keyword evidence="3" id="KW-1185">Reference proteome</keyword>
<dbReference type="Gene3D" id="3.30.2010.10">
    <property type="entry name" value="Metalloproteases ('zincins'), catalytic domain"/>
    <property type="match status" value="1"/>
</dbReference>
<sequence>MARRSGIAAKTKRTTLIVDGVDVQVVRRFGQKSARLKVKPPDGHLEVTGPFAMTDREISTFVQSHWDWIARQKLQTIAMEEAKGGTPTQAELDAWRECVKAFVPPLIDKWAPVMGVRPGKVTYRNMVSRWGSCNVKSGHITINIQLAAQPPDCLEYVVVHELCHLLEPSHNARFHALMTQFLPTWKQSERKLRGAIRR</sequence>
<dbReference type="PANTHER" id="PTHR30399">
    <property type="entry name" value="UNCHARACTERIZED PROTEIN YGJP"/>
    <property type="match status" value="1"/>
</dbReference>
<evidence type="ECO:0000313" key="2">
    <source>
        <dbReference type="EMBL" id="ACV21799.1"/>
    </source>
</evidence>
<gene>
    <name evidence="2" type="ordered locus">Shel_07420</name>
</gene>
<dbReference type="RefSeq" id="WP_012797903.1">
    <property type="nucleotide sequence ID" value="NC_013165.1"/>
</dbReference>
<dbReference type="STRING" id="471855.Shel_07420"/>
<dbReference type="InterPro" id="IPR002725">
    <property type="entry name" value="YgjP-like_metallopeptidase"/>
</dbReference>
<dbReference type="Pfam" id="PF01863">
    <property type="entry name" value="YgjP-like"/>
    <property type="match status" value="1"/>
</dbReference>
<reference evidence="2 3" key="1">
    <citation type="journal article" date="2009" name="Stand. Genomic Sci.">
        <title>Complete genome sequence of Slackia heliotrinireducens type strain (RHS 1).</title>
        <authorList>
            <person name="Pukall R."/>
            <person name="Lapidus A."/>
            <person name="Nolan M."/>
            <person name="Copeland A."/>
            <person name="Glavina Del Rio T."/>
            <person name="Lucas S."/>
            <person name="Chen F."/>
            <person name="Tice H."/>
            <person name="Cheng J.F."/>
            <person name="Chertkov O."/>
            <person name="Bruce D."/>
            <person name="Goodwin L."/>
            <person name="Kuske C."/>
            <person name="Brettin T."/>
            <person name="Detter J.C."/>
            <person name="Han C."/>
            <person name="Pitluck S."/>
            <person name="Pati A."/>
            <person name="Mavrommatis K."/>
            <person name="Ivanova N."/>
            <person name="Ovchinnikova G."/>
            <person name="Chen A."/>
            <person name="Palaniappan K."/>
            <person name="Schneider S."/>
            <person name="Rohde M."/>
            <person name="Chain P."/>
            <person name="D'haeseleer P."/>
            <person name="Goker M."/>
            <person name="Bristow J."/>
            <person name="Eisen J.A."/>
            <person name="Markowitz V."/>
            <person name="Kyrpides N.C."/>
            <person name="Klenk H.P."/>
            <person name="Hugenholtz P."/>
        </authorList>
    </citation>
    <scope>NUCLEOTIDE SEQUENCE [LARGE SCALE GENOMIC DNA]</scope>
    <source>
        <strain evidence="3">ATCC 29202 / DSM 20476 / NCTC 11029 / RHS 1</strain>
    </source>
</reference>
<feature type="domain" description="YgjP-like metallopeptidase" evidence="1">
    <location>
        <begin position="95"/>
        <end position="193"/>
    </location>
</feature>
<dbReference type="CDD" id="cd07344">
    <property type="entry name" value="M48_yhfN_like"/>
    <property type="match status" value="1"/>
</dbReference>
<dbReference type="HOGENOM" id="CLU_065947_1_0_11"/>
<dbReference type="eggNOG" id="COG1451">
    <property type="taxonomic scope" value="Bacteria"/>
</dbReference>
<accession>C7N4G4</accession>
<dbReference type="EMBL" id="CP001684">
    <property type="protein sequence ID" value="ACV21799.1"/>
    <property type="molecule type" value="Genomic_DNA"/>
</dbReference>
<protein>
    <submittedName>
        <fullName evidence="2">Predicted metal-dependent hydrolase</fullName>
    </submittedName>
</protein>
<dbReference type="PANTHER" id="PTHR30399:SF1">
    <property type="entry name" value="UTP PYROPHOSPHATASE"/>
    <property type="match status" value="1"/>
</dbReference>
<name>C7N4G4_SLAHD</name>
<dbReference type="Proteomes" id="UP000002026">
    <property type="component" value="Chromosome"/>
</dbReference>
<proteinExistence type="predicted"/>
<organism evidence="2 3">
    <name type="scientific">Slackia heliotrinireducens (strain ATCC 29202 / DSM 20476 / NCTC 11029 / RHS 1)</name>
    <name type="common">Peptococcus heliotrinreducens</name>
    <dbReference type="NCBI Taxonomy" id="471855"/>
    <lineage>
        <taxon>Bacteria</taxon>
        <taxon>Bacillati</taxon>
        <taxon>Actinomycetota</taxon>
        <taxon>Coriobacteriia</taxon>
        <taxon>Eggerthellales</taxon>
        <taxon>Eggerthellaceae</taxon>
        <taxon>Slackia</taxon>
    </lineage>
</organism>
<dbReference type="GO" id="GO:0016787">
    <property type="term" value="F:hydrolase activity"/>
    <property type="evidence" value="ECO:0007669"/>
    <property type="project" value="UniProtKB-KW"/>
</dbReference>